<reference evidence="3 4" key="1">
    <citation type="submission" date="2020-08" db="EMBL/GenBank/DDBJ databases">
        <title>Genome public.</title>
        <authorList>
            <person name="Liu C."/>
            <person name="Sun Q."/>
        </authorList>
    </citation>
    <scope>NUCLEOTIDE SEQUENCE [LARGE SCALE GENOMIC DNA]</scope>
    <source>
        <strain evidence="3 4">NSJ-7</strain>
    </source>
</reference>
<accession>A0ABR7FMN7</accession>
<dbReference type="SUPFAM" id="SSF56059">
    <property type="entry name" value="Glutathione synthetase ATP-binding domain-like"/>
    <property type="match status" value="1"/>
</dbReference>
<dbReference type="Proteomes" id="UP000635828">
    <property type="component" value="Unassembled WGS sequence"/>
</dbReference>
<keyword evidence="1" id="KW-0547">Nucleotide-binding</keyword>
<organism evidence="3 4">
    <name type="scientific">Anaerostipes hominis</name>
    <name type="common">ex Liu et al. 2021</name>
    <dbReference type="NCBI Taxonomy" id="2763018"/>
    <lineage>
        <taxon>Bacteria</taxon>
        <taxon>Bacillati</taxon>
        <taxon>Bacillota</taxon>
        <taxon>Clostridia</taxon>
        <taxon>Lachnospirales</taxon>
        <taxon>Lachnospiraceae</taxon>
        <taxon>Anaerostipes</taxon>
    </lineage>
</organism>
<evidence type="ECO:0000313" key="4">
    <source>
        <dbReference type="Proteomes" id="UP000635828"/>
    </source>
</evidence>
<dbReference type="Gene3D" id="3.40.50.20">
    <property type="match status" value="1"/>
</dbReference>
<dbReference type="Gene3D" id="3.30.470.20">
    <property type="entry name" value="ATP-grasp fold, B domain"/>
    <property type="match status" value="1"/>
</dbReference>
<dbReference type="InterPro" id="IPR011761">
    <property type="entry name" value="ATP-grasp"/>
</dbReference>
<dbReference type="NCBIfam" id="NF009406">
    <property type="entry name" value="PRK12767.1-5"/>
    <property type="match status" value="1"/>
</dbReference>
<sequence>MNILALSTGTRNKLIQFFKQELGDEGKIICTDCDPLAPSLYEADGYYIVPRIDDPEYLKVILDICKQENIDGIFSLIDPELSLLAENKELFQKSNIVLFLSNYEEVDMCFDKLKFYKFCKSNHFPTVKTFCGIENVKNAIAESELQFPVFVKPRRGSCSIDIQKIENISDLKYVLNKHHNLIVQEFMEGKEFGCDVYIDTLSKKVISIFIKEKILMRAGETDKSKSVKDKKLFNLIKRFVETAGFIGQIDIDVFERNGNYYISEVNPRFGGGYPHAYLCGCNFPKYMLNNLLEEENEIEIGNYKESVYMMKYLDMKIID</sequence>
<dbReference type="PANTHER" id="PTHR23132">
    <property type="entry name" value="D-ALANINE--D-ALANINE LIGASE"/>
    <property type="match status" value="1"/>
</dbReference>
<name>A0ABR7FMN7_9FIRM</name>
<keyword evidence="1" id="KW-0067">ATP-binding</keyword>
<dbReference type="PANTHER" id="PTHR23132:SF14">
    <property type="entry name" value="ATP-GRASP DOMAIN-CONTAINING PROTEIN"/>
    <property type="match status" value="1"/>
</dbReference>
<dbReference type="RefSeq" id="WP_024726577.1">
    <property type="nucleotide sequence ID" value="NZ_JACOOS010000002.1"/>
</dbReference>
<keyword evidence="4" id="KW-1185">Reference proteome</keyword>
<evidence type="ECO:0000313" key="3">
    <source>
        <dbReference type="EMBL" id="MBC5676470.1"/>
    </source>
</evidence>
<evidence type="ECO:0000256" key="1">
    <source>
        <dbReference type="PROSITE-ProRule" id="PRU00409"/>
    </source>
</evidence>
<dbReference type="Gene3D" id="3.30.1490.20">
    <property type="entry name" value="ATP-grasp fold, A domain"/>
    <property type="match status" value="1"/>
</dbReference>
<evidence type="ECO:0000259" key="2">
    <source>
        <dbReference type="PROSITE" id="PS50975"/>
    </source>
</evidence>
<dbReference type="InterPro" id="IPR013815">
    <property type="entry name" value="ATP_grasp_subdomain_1"/>
</dbReference>
<comment type="caution">
    <text evidence="3">The sequence shown here is derived from an EMBL/GenBank/DDBJ whole genome shotgun (WGS) entry which is preliminary data.</text>
</comment>
<dbReference type="InterPro" id="IPR048764">
    <property type="entry name" value="PylC_N"/>
</dbReference>
<dbReference type="PROSITE" id="PS50975">
    <property type="entry name" value="ATP_GRASP"/>
    <property type="match status" value="1"/>
</dbReference>
<protein>
    <submittedName>
        <fullName evidence="3">ATP-grasp domain-containing protein</fullName>
    </submittedName>
</protein>
<dbReference type="InterPro" id="IPR003806">
    <property type="entry name" value="ATP-grasp_PylC-type"/>
</dbReference>
<feature type="domain" description="ATP-grasp" evidence="2">
    <location>
        <begin position="116"/>
        <end position="292"/>
    </location>
</feature>
<dbReference type="EMBL" id="JACOOS010000002">
    <property type="protein sequence ID" value="MBC5676470.1"/>
    <property type="molecule type" value="Genomic_DNA"/>
</dbReference>
<dbReference type="Pfam" id="PF02655">
    <property type="entry name" value="ATP-grasp_3"/>
    <property type="match status" value="1"/>
</dbReference>
<proteinExistence type="predicted"/>
<gene>
    <name evidence="3" type="ORF">H8S22_02225</name>
</gene>
<dbReference type="Pfam" id="PF21360">
    <property type="entry name" value="PylC-like_N"/>
    <property type="match status" value="1"/>
</dbReference>